<evidence type="ECO:0000313" key="2">
    <source>
        <dbReference type="Proteomes" id="UP000318126"/>
    </source>
</evidence>
<dbReference type="AlphaFoldDB" id="A0A553JV03"/>
<evidence type="ECO:0000313" key="1">
    <source>
        <dbReference type="EMBL" id="TRY16279.1"/>
    </source>
</evidence>
<sequence length="184" mass="20787">MNNELLDLIENIRSLPSEEALSVLENTSVNMEGDPDWLFLIACFQADNNRVSDAKNNFFTLLDQDPDNELARIQLACIHLSLGEFKQILYLLCPYLVWQKNTTCIASLAHALLSFVQNDKDKVEYYLAEAKESGDAPSLQLVIQQLDALLKEGIMNMGNKIVSAEESKNNTTSHLLNNLYSKKY</sequence>
<gene>
    <name evidence="1" type="ORF">FN961_01225</name>
</gene>
<dbReference type="EMBL" id="VKGK01000001">
    <property type="protein sequence ID" value="TRY16279.1"/>
    <property type="molecule type" value="Genomic_DNA"/>
</dbReference>
<dbReference type="RefSeq" id="WP_143562725.1">
    <property type="nucleotide sequence ID" value="NZ_BMPL01000001.1"/>
</dbReference>
<protein>
    <recommendedName>
        <fullName evidence="3">Tetratricopeptide repeat protein</fullName>
    </recommendedName>
</protein>
<name>A0A553JV03_SHEHA</name>
<dbReference type="OrthoDB" id="9831941at2"/>
<dbReference type="InterPro" id="IPR011990">
    <property type="entry name" value="TPR-like_helical_dom_sf"/>
</dbReference>
<reference evidence="2" key="1">
    <citation type="submission" date="2019-07" db="EMBL/GenBank/DDBJ databases">
        <title>Shewanella sp. YLB-08 draft genomic sequence.</title>
        <authorList>
            <person name="Yu L."/>
        </authorList>
    </citation>
    <scope>NUCLEOTIDE SEQUENCE [LARGE SCALE GENOMIC DNA]</scope>
    <source>
        <strain evidence="2">JCM 20706</strain>
    </source>
</reference>
<organism evidence="1 2">
    <name type="scientific">Shewanella hanedai</name>
    <name type="common">Alteromonas hanedai</name>
    <dbReference type="NCBI Taxonomy" id="25"/>
    <lineage>
        <taxon>Bacteria</taxon>
        <taxon>Pseudomonadati</taxon>
        <taxon>Pseudomonadota</taxon>
        <taxon>Gammaproteobacteria</taxon>
        <taxon>Alteromonadales</taxon>
        <taxon>Shewanellaceae</taxon>
        <taxon>Shewanella</taxon>
    </lineage>
</organism>
<dbReference type="Gene3D" id="1.25.40.10">
    <property type="entry name" value="Tetratricopeptide repeat domain"/>
    <property type="match status" value="1"/>
</dbReference>
<comment type="caution">
    <text evidence="1">The sequence shown here is derived from an EMBL/GenBank/DDBJ whole genome shotgun (WGS) entry which is preliminary data.</text>
</comment>
<accession>A0A553JV03</accession>
<evidence type="ECO:0008006" key="3">
    <source>
        <dbReference type="Google" id="ProtNLM"/>
    </source>
</evidence>
<proteinExistence type="predicted"/>
<dbReference type="Proteomes" id="UP000318126">
    <property type="component" value="Unassembled WGS sequence"/>
</dbReference>
<keyword evidence="2" id="KW-1185">Reference proteome</keyword>
<dbReference type="SUPFAM" id="SSF48452">
    <property type="entry name" value="TPR-like"/>
    <property type="match status" value="1"/>
</dbReference>